<dbReference type="AlphaFoldDB" id="A0A1M5V6K1"/>
<evidence type="ECO:0000256" key="1">
    <source>
        <dbReference type="SAM" id="MobiDB-lite"/>
    </source>
</evidence>
<evidence type="ECO:0008006" key="4">
    <source>
        <dbReference type="Google" id="ProtNLM"/>
    </source>
</evidence>
<sequence length="655" mass="72506">MTTPLRQRKRPTGLPICMLLALLLGLAGPSRAETIRIPLSIDLPLLRTMIVNQAYHDPGEQTTIVSMAQRCNEITLSRPQVGSDGERLLFQTAITIHWGTPIAGACLAPLFWEGSLVLSQQPVIDGNWQLRFQTIDSTLFDRTGQPAQLAGLLWNLVKEHVHSYLGTITLNLAPPVDNLKQFMLNQTSDSQNEQTSRVLAGMHPDQPVVTPAALRIDILAEASPIDHGGGTDEPEAAMATDAAAQARIIELWQSWDAMLIHLIGQLADKPLSVEDRQLLLDVMLSVRYEFDAALSGNQLTDSFVRDQFVRSWQVLRPLFRRHLDADTSASLLGYLSFFTAADALTTLDSLGPLLGVDISRAGFYRLAHMLDEGPLDESGNVNPTLRRILGLGEPLAVPADRPPGTEGSNEAPEQIPEPVADPPPAPTSSLNRWLQAAGRLAALLPAGPRPAHADTLPGIAELRSWTAGITPADQLLPRVHRILKQVAADQWRQPVVKGLDGSWFTRMILATAWQESCFRQFVVKDDKIVFLISYNNTSIGLMQINEKIWRGIYDAQQLRWNINYNGMAGAEILALYLERYISKRPAKMSLKDGAGRRYLAAWLYALYNGGPSQLEKFPARHRTGDFFRSDKLFAEKYDRINGPDWPASVDCLPAR</sequence>
<dbReference type="InterPro" id="IPR023346">
    <property type="entry name" value="Lysozyme-like_dom_sf"/>
</dbReference>
<dbReference type="Proteomes" id="UP000184139">
    <property type="component" value="Unassembled WGS sequence"/>
</dbReference>
<evidence type="ECO:0000313" key="3">
    <source>
        <dbReference type="Proteomes" id="UP000184139"/>
    </source>
</evidence>
<dbReference type="Gene3D" id="1.10.530.10">
    <property type="match status" value="1"/>
</dbReference>
<gene>
    <name evidence="2" type="ORF">SAMN02745124_01526</name>
</gene>
<organism evidence="2 3">
    <name type="scientific">Desulfofustis glycolicus DSM 9705</name>
    <dbReference type="NCBI Taxonomy" id="1121409"/>
    <lineage>
        <taxon>Bacteria</taxon>
        <taxon>Pseudomonadati</taxon>
        <taxon>Thermodesulfobacteriota</taxon>
        <taxon>Desulfobulbia</taxon>
        <taxon>Desulfobulbales</taxon>
        <taxon>Desulfocapsaceae</taxon>
        <taxon>Desulfofustis</taxon>
    </lineage>
</organism>
<protein>
    <recommendedName>
        <fullName evidence="4">Transglycosylase SLT domain-containing protein</fullName>
    </recommendedName>
</protein>
<keyword evidence="3" id="KW-1185">Reference proteome</keyword>
<reference evidence="2 3" key="1">
    <citation type="submission" date="2016-11" db="EMBL/GenBank/DDBJ databases">
        <authorList>
            <person name="Jaros S."/>
            <person name="Januszkiewicz K."/>
            <person name="Wedrychowicz H."/>
        </authorList>
    </citation>
    <scope>NUCLEOTIDE SEQUENCE [LARGE SCALE GENOMIC DNA]</scope>
    <source>
        <strain evidence="2 3">DSM 9705</strain>
    </source>
</reference>
<dbReference type="EMBL" id="FQXS01000007">
    <property type="protein sequence ID" value="SHH70841.1"/>
    <property type="molecule type" value="Genomic_DNA"/>
</dbReference>
<dbReference type="OrthoDB" id="5429008at2"/>
<accession>A0A1M5V6K1</accession>
<proteinExistence type="predicted"/>
<feature type="region of interest" description="Disordered" evidence="1">
    <location>
        <begin position="394"/>
        <end position="428"/>
    </location>
</feature>
<name>A0A1M5V6K1_9BACT</name>
<evidence type="ECO:0000313" key="2">
    <source>
        <dbReference type="EMBL" id="SHH70841.1"/>
    </source>
</evidence>
<dbReference type="SUPFAM" id="SSF53955">
    <property type="entry name" value="Lysozyme-like"/>
    <property type="match status" value="1"/>
</dbReference>
<dbReference type="RefSeq" id="WP_073374862.1">
    <property type="nucleotide sequence ID" value="NZ_FQXS01000007.1"/>
</dbReference>